<dbReference type="AlphaFoldDB" id="A0A4Y9ZXH4"/>
<protein>
    <submittedName>
        <fullName evidence="3">Uncharacterized protein</fullName>
    </submittedName>
</protein>
<keyword evidence="4" id="KW-1185">Reference proteome</keyword>
<organism evidence="3 4">
    <name type="scientific">Hericium alpestre</name>
    <dbReference type="NCBI Taxonomy" id="135208"/>
    <lineage>
        <taxon>Eukaryota</taxon>
        <taxon>Fungi</taxon>
        <taxon>Dikarya</taxon>
        <taxon>Basidiomycota</taxon>
        <taxon>Agaricomycotina</taxon>
        <taxon>Agaricomycetes</taxon>
        <taxon>Russulales</taxon>
        <taxon>Hericiaceae</taxon>
        <taxon>Hericium</taxon>
    </lineage>
</organism>
<dbReference type="Proteomes" id="UP000298061">
    <property type="component" value="Unassembled WGS sequence"/>
</dbReference>
<feature type="signal peptide" evidence="2">
    <location>
        <begin position="1"/>
        <end position="16"/>
    </location>
</feature>
<sequence length="393" mass="42354">MFFDLNNLLCLHLSMAPLTIRIPAHPSNAPGNSAEKQKDLAAPAPAQPTSRGKENVPLPSAGWLCNPAWVDGGVNLPCFYPTAASIQDAIQAAANAGVTIPWAQTPIQEGKDANLARDRGVPVPAAQGGPVGLAHGVKAVTVGTAEKTLVDEMRAARGAKMALKKKPTTTTKFEYIKMDSISHVDFIKAFLRVHNLDSQYSPGVHAGLDFRLWWTGSNGGKAGVLTIENARDFALALVTLMQKNQRTCAISVEFDMDSMDGYRICKLQLPVLTDDGGFTELVYKMWVPNVDHFSNEAQLHGPIILELKQKWFWAATIAAHDVTKHDPSNNLEFDGACDGRLITTKPCGHSGPQPALTPATASQSNMSQLLMAAILSNLSSDNKRRCSPSPQMP</sequence>
<comment type="caution">
    <text evidence="3">The sequence shown here is derived from an EMBL/GenBank/DDBJ whole genome shotgun (WGS) entry which is preliminary data.</text>
</comment>
<dbReference type="OrthoDB" id="2756231at2759"/>
<feature type="region of interest" description="Disordered" evidence="1">
    <location>
        <begin position="27"/>
        <end position="56"/>
    </location>
</feature>
<name>A0A4Y9ZXH4_9AGAM</name>
<evidence type="ECO:0000256" key="2">
    <source>
        <dbReference type="SAM" id="SignalP"/>
    </source>
</evidence>
<gene>
    <name evidence="3" type="ORF">EWM64_g4445</name>
</gene>
<evidence type="ECO:0000313" key="3">
    <source>
        <dbReference type="EMBL" id="TFY79566.1"/>
    </source>
</evidence>
<evidence type="ECO:0000313" key="4">
    <source>
        <dbReference type="Proteomes" id="UP000298061"/>
    </source>
</evidence>
<keyword evidence="2" id="KW-0732">Signal</keyword>
<feature type="chain" id="PRO_5021249242" evidence="2">
    <location>
        <begin position="17"/>
        <end position="393"/>
    </location>
</feature>
<reference evidence="3 4" key="1">
    <citation type="submission" date="2019-02" db="EMBL/GenBank/DDBJ databases">
        <title>Genome sequencing of the rare red list fungi Hericium alpestre (H. flagellum).</title>
        <authorList>
            <person name="Buettner E."/>
            <person name="Kellner H."/>
        </authorList>
    </citation>
    <scope>NUCLEOTIDE SEQUENCE [LARGE SCALE GENOMIC DNA]</scope>
    <source>
        <strain evidence="3 4">DSM 108284</strain>
    </source>
</reference>
<evidence type="ECO:0000256" key="1">
    <source>
        <dbReference type="SAM" id="MobiDB-lite"/>
    </source>
</evidence>
<dbReference type="EMBL" id="SFCI01000479">
    <property type="protein sequence ID" value="TFY79566.1"/>
    <property type="molecule type" value="Genomic_DNA"/>
</dbReference>
<proteinExistence type="predicted"/>
<accession>A0A4Y9ZXH4</accession>